<comment type="cofactor">
    <cofactor evidence="1 6">
        <name>pyridoxal 5'-phosphate</name>
        <dbReference type="ChEBI" id="CHEBI:597326"/>
    </cofactor>
</comment>
<dbReference type="GO" id="GO:0008652">
    <property type="term" value="P:amino acid biosynthetic process"/>
    <property type="evidence" value="ECO:0007669"/>
    <property type="project" value="UniProtKB-KW"/>
</dbReference>
<dbReference type="PROSITE" id="PS00868">
    <property type="entry name" value="CYS_MET_METAB_PP"/>
    <property type="match status" value="1"/>
</dbReference>
<evidence type="ECO:0000313" key="8">
    <source>
        <dbReference type="Proteomes" id="UP000187203"/>
    </source>
</evidence>
<dbReference type="Proteomes" id="UP000187203">
    <property type="component" value="Unassembled WGS sequence"/>
</dbReference>
<evidence type="ECO:0000313" key="7">
    <source>
        <dbReference type="EMBL" id="OMP09863.1"/>
    </source>
</evidence>
<comment type="caution">
    <text evidence="7">The sequence shown here is derived from an EMBL/GenBank/DDBJ whole genome shotgun (WGS) entry which is preliminary data.</text>
</comment>
<evidence type="ECO:0000256" key="2">
    <source>
        <dbReference type="ARBA" id="ARBA00012224"/>
    </source>
</evidence>
<protein>
    <recommendedName>
        <fullName evidence="2">cysteine-S-conjugate beta-lyase</fullName>
        <ecNumber evidence="2">4.4.1.13</ecNumber>
    </recommendedName>
</protein>
<dbReference type="PANTHER" id="PTHR11808:SF50">
    <property type="entry name" value="CYSTATHIONINE BETA-LYASE"/>
    <property type="match status" value="1"/>
</dbReference>
<dbReference type="InterPro" id="IPR015424">
    <property type="entry name" value="PyrdxlP-dep_Trfase"/>
</dbReference>
<gene>
    <name evidence="7" type="ORF">COLO4_05064</name>
</gene>
<dbReference type="AlphaFoldDB" id="A0A1R3KRY6"/>
<name>A0A1R3KRY6_9ROSI</name>
<evidence type="ECO:0000256" key="6">
    <source>
        <dbReference type="RuleBase" id="RU362118"/>
    </source>
</evidence>
<dbReference type="Gene3D" id="3.40.640.10">
    <property type="entry name" value="Type I PLP-dependent aspartate aminotransferase-like (Major domain)"/>
    <property type="match status" value="1"/>
</dbReference>
<dbReference type="InterPro" id="IPR000277">
    <property type="entry name" value="Cys/Met-Metab_PyrdxlP-dep_enz"/>
</dbReference>
<organism evidence="7 8">
    <name type="scientific">Corchorus olitorius</name>
    <dbReference type="NCBI Taxonomy" id="93759"/>
    <lineage>
        <taxon>Eukaryota</taxon>
        <taxon>Viridiplantae</taxon>
        <taxon>Streptophyta</taxon>
        <taxon>Embryophyta</taxon>
        <taxon>Tracheophyta</taxon>
        <taxon>Spermatophyta</taxon>
        <taxon>Magnoliopsida</taxon>
        <taxon>eudicotyledons</taxon>
        <taxon>Gunneridae</taxon>
        <taxon>Pentapetalae</taxon>
        <taxon>rosids</taxon>
        <taxon>malvids</taxon>
        <taxon>Malvales</taxon>
        <taxon>Malvaceae</taxon>
        <taxon>Grewioideae</taxon>
        <taxon>Apeibeae</taxon>
        <taxon>Corchorus</taxon>
    </lineage>
</organism>
<reference evidence="8" key="1">
    <citation type="submission" date="2013-09" db="EMBL/GenBank/DDBJ databases">
        <title>Corchorus olitorius genome sequencing.</title>
        <authorList>
            <person name="Alam M."/>
            <person name="Haque M.S."/>
            <person name="Islam M.S."/>
            <person name="Emdad E.M."/>
            <person name="Islam M.M."/>
            <person name="Ahmed B."/>
            <person name="Halim A."/>
            <person name="Hossen Q.M.M."/>
            <person name="Hossain M.Z."/>
            <person name="Ahmed R."/>
            <person name="Khan M.M."/>
            <person name="Islam R."/>
            <person name="Rashid M.M."/>
            <person name="Khan S.A."/>
            <person name="Rahman M.S."/>
            <person name="Alam M."/>
            <person name="Yahiya A.S."/>
            <person name="Khan M.S."/>
            <person name="Azam M.S."/>
            <person name="Haque T."/>
            <person name="Lashkar M.Z.H."/>
            <person name="Akhand A.I."/>
            <person name="Morshed G."/>
            <person name="Roy S."/>
            <person name="Uddin K.S."/>
            <person name="Rabeya T."/>
            <person name="Hossain A.S."/>
            <person name="Chowdhury A."/>
            <person name="Snigdha A.R."/>
            <person name="Mortoza M.S."/>
            <person name="Matin S.A."/>
            <person name="Hoque S.M.E."/>
            <person name="Islam M.K."/>
            <person name="Roy D.K."/>
            <person name="Haider R."/>
            <person name="Moosa M.M."/>
            <person name="Elias S.M."/>
            <person name="Hasan A.M."/>
            <person name="Jahan S."/>
            <person name="Shafiuddin M."/>
            <person name="Mahmood N."/>
            <person name="Shommy N.S."/>
        </authorList>
    </citation>
    <scope>NUCLEOTIDE SEQUENCE [LARGE SCALE GENOMIC DNA]</scope>
    <source>
        <strain evidence="8">cv. O-4</strain>
    </source>
</reference>
<dbReference type="EC" id="4.4.1.13" evidence="2"/>
<dbReference type="GO" id="GO:0030170">
    <property type="term" value="F:pyridoxal phosphate binding"/>
    <property type="evidence" value="ECO:0007669"/>
    <property type="project" value="InterPro"/>
</dbReference>
<evidence type="ECO:0000256" key="4">
    <source>
        <dbReference type="ARBA" id="ARBA00022898"/>
    </source>
</evidence>
<dbReference type="GO" id="GO:0019346">
    <property type="term" value="P:transsulfuration"/>
    <property type="evidence" value="ECO:0007669"/>
    <property type="project" value="InterPro"/>
</dbReference>
<dbReference type="InterPro" id="IPR015421">
    <property type="entry name" value="PyrdxlP-dep_Trfase_major"/>
</dbReference>
<comment type="similarity">
    <text evidence="6">Belongs to the trans-sulfuration enzymes family.</text>
</comment>
<dbReference type="PANTHER" id="PTHR11808">
    <property type="entry name" value="TRANS-SULFURATION ENZYME FAMILY MEMBER"/>
    <property type="match status" value="1"/>
</dbReference>
<keyword evidence="3" id="KW-0028">Amino-acid biosynthesis</keyword>
<dbReference type="Pfam" id="PF01053">
    <property type="entry name" value="Cys_Met_Meta_PP"/>
    <property type="match status" value="1"/>
</dbReference>
<accession>A0A1R3KRY6</accession>
<dbReference type="InterPro" id="IPR054542">
    <property type="entry name" value="Cys_met_metab_PP"/>
</dbReference>
<dbReference type="GO" id="GO:0005737">
    <property type="term" value="C:cytoplasm"/>
    <property type="evidence" value="ECO:0007669"/>
    <property type="project" value="TreeGrafter"/>
</dbReference>
<evidence type="ECO:0000256" key="1">
    <source>
        <dbReference type="ARBA" id="ARBA00001933"/>
    </source>
</evidence>
<proteinExistence type="inferred from homology"/>
<keyword evidence="5" id="KW-0456">Lyase</keyword>
<dbReference type="STRING" id="93759.A0A1R3KRY6"/>
<keyword evidence="8" id="KW-1185">Reference proteome</keyword>
<sequence length="57" mass="6011">MAHAYGALVLVDNSIMSPVLSQPLELGADIVMHSATKFIAGHSDVMAGVLAVRGERY</sequence>
<evidence type="ECO:0000256" key="5">
    <source>
        <dbReference type="ARBA" id="ARBA00023239"/>
    </source>
</evidence>
<dbReference type="EMBL" id="AWUE01012142">
    <property type="protein sequence ID" value="OMP09863.1"/>
    <property type="molecule type" value="Genomic_DNA"/>
</dbReference>
<keyword evidence="4 6" id="KW-0663">Pyridoxal phosphate</keyword>
<evidence type="ECO:0000256" key="3">
    <source>
        <dbReference type="ARBA" id="ARBA00022605"/>
    </source>
</evidence>
<dbReference type="OrthoDB" id="3512640at2759"/>
<dbReference type="SUPFAM" id="SSF53383">
    <property type="entry name" value="PLP-dependent transferases"/>
    <property type="match status" value="1"/>
</dbReference>
<dbReference type="GO" id="GO:0047804">
    <property type="term" value="F:cysteine-S-conjugate beta-lyase activity"/>
    <property type="evidence" value="ECO:0007669"/>
    <property type="project" value="UniProtKB-EC"/>
</dbReference>